<dbReference type="InterPro" id="IPR052898">
    <property type="entry name" value="ACAD10-like"/>
</dbReference>
<name>A0A0F7FTT4_9ACTN</name>
<dbReference type="CDD" id="cd02603">
    <property type="entry name" value="HAD_sEH-N_like"/>
    <property type="match status" value="1"/>
</dbReference>
<evidence type="ECO:0000313" key="1">
    <source>
        <dbReference type="EMBL" id="AKG43165.1"/>
    </source>
</evidence>
<dbReference type="InterPro" id="IPR036412">
    <property type="entry name" value="HAD-like_sf"/>
</dbReference>
<protein>
    <submittedName>
        <fullName evidence="1">Hydrolase</fullName>
    </submittedName>
</protein>
<gene>
    <name evidence="1" type="ORF">SXIM_17810</name>
</gene>
<keyword evidence="1" id="KW-0378">Hydrolase</keyword>
<dbReference type="PRINTS" id="PR00413">
    <property type="entry name" value="HADHALOGNASE"/>
</dbReference>
<sequence>MELTRPDRPGVLVCDYGGVLTNPLAETYAVFARSTGIGLEPIAAAFAGATARYGISPMAALEVADITEAEFTDRMLAGLPPQAAEVLAGRPFGELWFRGRRTNEEVLALVREVRASGHRVALLTNNVREWGPRWRATVPVDELFDVVVDSSEEGVRKPDPEIYRRLLARLRTPAENCLLLDDTEENTVAAERLGLRAVLFKDPAQAIADVRDALGLTATGGTR</sequence>
<keyword evidence="2" id="KW-1185">Reference proteome</keyword>
<dbReference type="EMBL" id="CP009922">
    <property type="protein sequence ID" value="AKG43165.1"/>
    <property type="molecule type" value="Genomic_DNA"/>
</dbReference>
<dbReference type="Pfam" id="PF00702">
    <property type="entry name" value="Hydrolase"/>
    <property type="match status" value="1"/>
</dbReference>
<dbReference type="InterPro" id="IPR023214">
    <property type="entry name" value="HAD_sf"/>
</dbReference>
<proteinExistence type="predicted"/>
<dbReference type="STRING" id="408015.SXIM_17810"/>
<reference evidence="1" key="1">
    <citation type="submission" date="2019-08" db="EMBL/GenBank/DDBJ databases">
        <title>Complete genome sequence of a mangrove-derived Streptomyces xiamenensis.</title>
        <authorList>
            <person name="Xu J."/>
        </authorList>
    </citation>
    <scope>NUCLEOTIDE SEQUENCE</scope>
    <source>
        <strain evidence="1">318</strain>
    </source>
</reference>
<accession>A0A0F7FTT4</accession>
<dbReference type="NCBIfam" id="TIGR01509">
    <property type="entry name" value="HAD-SF-IA-v3"/>
    <property type="match status" value="1"/>
</dbReference>
<dbReference type="PANTHER" id="PTHR47829:SF1">
    <property type="entry name" value="HAD FAMILY PHOSPHATASE"/>
    <property type="match status" value="1"/>
</dbReference>
<evidence type="ECO:0000313" key="2">
    <source>
        <dbReference type="Proteomes" id="UP000034034"/>
    </source>
</evidence>
<organism evidence="1 2">
    <name type="scientific">Streptomyces xiamenensis</name>
    <dbReference type="NCBI Taxonomy" id="408015"/>
    <lineage>
        <taxon>Bacteria</taxon>
        <taxon>Bacillati</taxon>
        <taxon>Actinomycetota</taxon>
        <taxon>Actinomycetes</taxon>
        <taxon>Kitasatosporales</taxon>
        <taxon>Streptomycetaceae</taxon>
        <taxon>Streptomyces</taxon>
    </lineage>
</organism>
<dbReference type="PANTHER" id="PTHR47829">
    <property type="entry name" value="HYDROLASE, PUTATIVE (AFU_ORTHOLOGUE AFUA_1G12880)-RELATED"/>
    <property type="match status" value="1"/>
</dbReference>
<dbReference type="RefSeq" id="WP_030725045.1">
    <property type="nucleotide sequence ID" value="NZ_CP009922.3"/>
</dbReference>
<dbReference type="InterPro" id="IPR023198">
    <property type="entry name" value="PGP-like_dom2"/>
</dbReference>
<dbReference type="PATRIC" id="fig|408015.6.peg.1816"/>
<dbReference type="Gene3D" id="1.10.150.240">
    <property type="entry name" value="Putative phosphatase, domain 2"/>
    <property type="match status" value="1"/>
</dbReference>
<dbReference type="GO" id="GO:0016787">
    <property type="term" value="F:hydrolase activity"/>
    <property type="evidence" value="ECO:0007669"/>
    <property type="project" value="UniProtKB-KW"/>
</dbReference>
<dbReference type="AlphaFoldDB" id="A0A0F7FTT4"/>
<dbReference type="SUPFAM" id="SSF56784">
    <property type="entry name" value="HAD-like"/>
    <property type="match status" value="1"/>
</dbReference>
<dbReference type="InterPro" id="IPR006439">
    <property type="entry name" value="HAD-SF_hydro_IA"/>
</dbReference>
<dbReference type="Proteomes" id="UP000034034">
    <property type="component" value="Chromosome"/>
</dbReference>
<dbReference type="Gene3D" id="3.40.50.1000">
    <property type="entry name" value="HAD superfamily/HAD-like"/>
    <property type="match status" value="1"/>
</dbReference>
<dbReference type="KEGG" id="sxi:SXIM_17810"/>
<dbReference type="HOGENOM" id="CLU_045011_9_4_11"/>